<proteinExistence type="predicted"/>
<dbReference type="EMBL" id="JQ418536">
    <property type="protein sequence ID" value="AFK89870.1"/>
    <property type="molecule type" value="Genomic_DNA"/>
</dbReference>
<accession>I3W2P3</accession>
<organism evidence="1">
    <name type="scientific">Pseudomonas syringae</name>
    <dbReference type="NCBI Taxonomy" id="317"/>
    <lineage>
        <taxon>Bacteria</taxon>
        <taxon>Pseudomonadati</taxon>
        <taxon>Pseudomonadota</taxon>
        <taxon>Gammaproteobacteria</taxon>
        <taxon>Pseudomonadales</taxon>
        <taxon>Pseudomonadaceae</taxon>
        <taxon>Pseudomonas</taxon>
    </lineage>
</organism>
<geneLocation type="plasmid" evidence="1">
    <name>pPT14-32</name>
</geneLocation>
<reference evidence="1" key="1">
    <citation type="submission" date="2012-01" db="EMBL/GenBank/DDBJ databases">
        <authorList>
            <person name="Summers A.O."/>
            <person name="Wireman J."/>
        </authorList>
    </citation>
    <scope>NUCLEOTIDE SEQUENCE</scope>
    <source>
        <strain evidence="1">PT14</strain>
        <plasmid evidence="1">pPT14-32</plasmid>
    </source>
</reference>
<name>I3W2P3_PSESX</name>
<dbReference type="AlphaFoldDB" id="I3W2P3"/>
<sequence>MASSQPAPLQSFHSLALPTSLLRASPETPKPIFVRLLW</sequence>
<keyword evidence="1" id="KW-0614">Plasmid</keyword>
<protein>
    <submittedName>
        <fullName evidence="1">Uncharacterized protein</fullName>
    </submittedName>
</protein>
<evidence type="ECO:0000313" key="1">
    <source>
        <dbReference type="EMBL" id="AFK89870.1"/>
    </source>
</evidence>